<reference evidence="2 3" key="1">
    <citation type="submission" date="2023-09" db="EMBL/GenBank/DDBJ databases">
        <authorList>
            <person name="Wang M."/>
        </authorList>
    </citation>
    <scope>NUCLEOTIDE SEQUENCE [LARGE SCALE GENOMIC DNA]</scope>
    <source>
        <strain evidence="2">GT-2023</strain>
        <tissue evidence="2">Liver</tissue>
    </source>
</reference>
<organism evidence="2 3">
    <name type="scientific">Cirrhinus molitorella</name>
    <name type="common">mud carp</name>
    <dbReference type="NCBI Taxonomy" id="172907"/>
    <lineage>
        <taxon>Eukaryota</taxon>
        <taxon>Metazoa</taxon>
        <taxon>Chordata</taxon>
        <taxon>Craniata</taxon>
        <taxon>Vertebrata</taxon>
        <taxon>Euteleostomi</taxon>
        <taxon>Actinopterygii</taxon>
        <taxon>Neopterygii</taxon>
        <taxon>Teleostei</taxon>
        <taxon>Ostariophysi</taxon>
        <taxon>Cypriniformes</taxon>
        <taxon>Cyprinidae</taxon>
        <taxon>Labeoninae</taxon>
        <taxon>Labeonini</taxon>
        <taxon>Cirrhinus</taxon>
    </lineage>
</organism>
<evidence type="ECO:0000313" key="3">
    <source>
        <dbReference type="Proteomes" id="UP001558613"/>
    </source>
</evidence>
<sequence>MSDKGKTQVVCVHRLTIIYPPESRVRAAVFQAGVLPFIHIYNVPVFSADGHGEQDEAEQPAQTHKGPQNPVLSDTLKHMIPSLILQMCPGWRKNQLSATAG</sequence>
<name>A0ABR3NLE9_9TELE</name>
<feature type="compositionally biased region" description="Polar residues" evidence="1">
    <location>
        <begin position="60"/>
        <end position="72"/>
    </location>
</feature>
<evidence type="ECO:0000313" key="2">
    <source>
        <dbReference type="EMBL" id="KAL1277506.1"/>
    </source>
</evidence>
<gene>
    <name evidence="2" type="ORF">QQF64_024179</name>
</gene>
<dbReference type="Proteomes" id="UP001558613">
    <property type="component" value="Unassembled WGS sequence"/>
</dbReference>
<dbReference type="EMBL" id="JAYMGO010000003">
    <property type="protein sequence ID" value="KAL1277506.1"/>
    <property type="molecule type" value="Genomic_DNA"/>
</dbReference>
<comment type="caution">
    <text evidence="2">The sequence shown here is derived from an EMBL/GenBank/DDBJ whole genome shotgun (WGS) entry which is preliminary data.</text>
</comment>
<keyword evidence="3" id="KW-1185">Reference proteome</keyword>
<protein>
    <submittedName>
        <fullName evidence="2">Uncharacterized protein</fullName>
    </submittedName>
</protein>
<evidence type="ECO:0000256" key="1">
    <source>
        <dbReference type="SAM" id="MobiDB-lite"/>
    </source>
</evidence>
<feature type="region of interest" description="Disordered" evidence="1">
    <location>
        <begin position="49"/>
        <end position="72"/>
    </location>
</feature>
<accession>A0ABR3NLE9</accession>
<proteinExistence type="predicted"/>